<name>A0ABS5EE79_9PROT</name>
<keyword evidence="1" id="KW-0812">Transmembrane</keyword>
<keyword evidence="3" id="KW-1185">Reference proteome</keyword>
<evidence type="ECO:0000313" key="2">
    <source>
        <dbReference type="EMBL" id="MBR0649326.1"/>
    </source>
</evidence>
<evidence type="ECO:0000256" key="1">
    <source>
        <dbReference type="SAM" id="Phobius"/>
    </source>
</evidence>
<proteinExistence type="predicted"/>
<feature type="transmembrane region" description="Helical" evidence="1">
    <location>
        <begin position="12"/>
        <end position="33"/>
    </location>
</feature>
<protein>
    <recommendedName>
        <fullName evidence="4">DUF1484 family protein</fullName>
    </recommendedName>
</protein>
<evidence type="ECO:0000313" key="3">
    <source>
        <dbReference type="Proteomes" id="UP000698752"/>
    </source>
</evidence>
<comment type="caution">
    <text evidence="2">The sequence shown here is derived from an EMBL/GenBank/DDBJ whole genome shotgun (WGS) entry which is preliminary data.</text>
</comment>
<organism evidence="2 3">
    <name type="scientific">Neoroseomonas terrae</name>
    <dbReference type="NCBI Taxonomy" id="424799"/>
    <lineage>
        <taxon>Bacteria</taxon>
        <taxon>Pseudomonadati</taxon>
        <taxon>Pseudomonadota</taxon>
        <taxon>Alphaproteobacteria</taxon>
        <taxon>Acetobacterales</taxon>
        <taxon>Acetobacteraceae</taxon>
        <taxon>Neoroseomonas</taxon>
    </lineage>
</organism>
<dbReference type="RefSeq" id="WP_211867203.1">
    <property type="nucleotide sequence ID" value="NZ_JAAEDI010000006.1"/>
</dbReference>
<accession>A0ABS5EE79</accession>
<reference evidence="3" key="1">
    <citation type="journal article" date="2021" name="Syst. Appl. Microbiol.">
        <title>Roseomonas hellenica sp. nov., isolated from roots of wild-growing Alkanna tinctoria.</title>
        <authorList>
            <person name="Rat A."/>
            <person name="Naranjo H.D."/>
            <person name="Lebbe L."/>
            <person name="Cnockaert M."/>
            <person name="Krigas N."/>
            <person name="Grigoriadou K."/>
            <person name="Maloupa E."/>
            <person name="Willems A."/>
        </authorList>
    </citation>
    <scope>NUCLEOTIDE SEQUENCE [LARGE SCALE GENOMIC DNA]</scope>
    <source>
        <strain evidence="3">LMG 31159</strain>
    </source>
</reference>
<keyword evidence="1" id="KW-0472">Membrane</keyword>
<gene>
    <name evidence="2" type="ORF">GXW78_06610</name>
</gene>
<sequence length="86" mass="9051">MDSIGTEARQATALLAAIEAIEAMVAVAVALVGERRRIELDGLEAEVERLCAACLAAPRSAVPAVRVRLLGLVSRLDGLRDAMPRA</sequence>
<evidence type="ECO:0008006" key="4">
    <source>
        <dbReference type="Google" id="ProtNLM"/>
    </source>
</evidence>
<dbReference type="EMBL" id="JAAEDI010000006">
    <property type="protein sequence ID" value="MBR0649326.1"/>
    <property type="molecule type" value="Genomic_DNA"/>
</dbReference>
<keyword evidence="1" id="KW-1133">Transmembrane helix</keyword>
<dbReference type="Proteomes" id="UP000698752">
    <property type="component" value="Unassembled WGS sequence"/>
</dbReference>